<proteinExistence type="predicted"/>
<dbReference type="AlphaFoldDB" id="A0A6V8LR57"/>
<name>A0A6V8LR57_9ACTN</name>
<comment type="caution">
    <text evidence="2">The sequence shown here is derived from an EMBL/GenBank/DDBJ whole genome shotgun (WGS) entry which is preliminary data.</text>
</comment>
<organism evidence="2 3">
    <name type="scientific">Phytohabitans rumicis</name>
    <dbReference type="NCBI Taxonomy" id="1076125"/>
    <lineage>
        <taxon>Bacteria</taxon>
        <taxon>Bacillati</taxon>
        <taxon>Actinomycetota</taxon>
        <taxon>Actinomycetes</taxon>
        <taxon>Micromonosporales</taxon>
        <taxon>Micromonosporaceae</taxon>
    </lineage>
</organism>
<protein>
    <submittedName>
        <fullName evidence="2">Uncharacterized protein</fullName>
    </submittedName>
</protein>
<gene>
    <name evidence="2" type="ORF">Prum_088570</name>
</gene>
<reference evidence="2 3" key="2">
    <citation type="submission" date="2020-03" db="EMBL/GenBank/DDBJ databases">
        <authorList>
            <person name="Ichikawa N."/>
            <person name="Kimura A."/>
            <person name="Kitahashi Y."/>
            <person name="Uohara A."/>
        </authorList>
    </citation>
    <scope>NUCLEOTIDE SEQUENCE [LARGE SCALE GENOMIC DNA]</scope>
    <source>
        <strain evidence="2 3">NBRC 108638</strain>
    </source>
</reference>
<keyword evidence="3" id="KW-1185">Reference proteome</keyword>
<dbReference type="Proteomes" id="UP000482960">
    <property type="component" value="Unassembled WGS sequence"/>
</dbReference>
<evidence type="ECO:0000313" key="3">
    <source>
        <dbReference type="Proteomes" id="UP000482960"/>
    </source>
</evidence>
<sequence length="86" mass="9278">MRLQQGVPIVDADWNELDDVRKFELRAFLKWYVGDGIPAGNDGFRVVGGLDNDFTIAAGVPPPRAARHRPRPGCGTPGGSSWTAST</sequence>
<evidence type="ECO:0000256" key="1">
    <source>
        <dbReference type="SAM" id="MobiDB-lite"/>
    </source>
</evidence>
<dbReference type="EMBL" id="BLPG01000001">
    <property type="protein sequence ID" value="GFJ95215.1"/>
    <property type="molecule type" value="Genomic_DNA"/>
</dbReference>
<feature type="region of interest" description="Disordered" evidence="1">
    <location>
        <begin position="61"/>
        <end position="86"/>
    </location>
</feature>
<reference evidence="2 3" key="1">
    <citation type="submission" date="2020-03" db="EMBL/GenBank/DDBJ databases">
        <title>Whole genome shotgun sequence of Phytohabitans rumicis NBRC 108638.</title>
        <authorList>
            <person name="Komaki H."/>
            <person name="Tamura T."/>
        </authorList>
    </citation>
    <scope>NUCLEOTIDE SEQUENCE [LARGE SCALE GENOMIC DNA]</scope>
    <source>
        <strain evidence="2 3">NBRC 108638</strain>
    </source>
</reference>
<evidence type="ECO:0000313" key="2">
    <source>
        <dbReference type="EMBL" id="GFJ95215.1"/>
    </source>
</evidence>
<accession>A0A6V8LR57</accession>